<evidence type="ECO:0000256" key="1">
    <source>
        <dbReference type="ARBA" id="ARBA00004141"/>
    </source>
</evidence>
<dbReference type="InterPro" id="IPR003689">
    <property type="entry name" value="ZIP"/>
</dbReference>
<dbReference type="GO" id="GO:0071577">
    <property type="term" value="P:zinc ion transmembrane transport"/>
    <property type="evidence" value="ECO:0000318"/>
    <property type="project" value="GO_Central"/>
</dbReference>
<evidence type="ECO:0000256" key="5">
    <source>
        <dbReference type="SAM" id="MobiDB-lite"/>
    </source>
</evidence>
<evidence type="ECO:0000313" key="8">
    <source>
        <dbReference type="Proteomes" id="UP000054558"/>
    </source>
</evidence>
<keyword evidence="3 6" id="KW-1133">Transmembrane helix</keyword>
<dbReference type="AlphaFoldDB" id="A0A1Y1IIQ9"/>
<feature type="transmembrane region" description="Helical" evidence="6">
    <location>
        <begin position="133"/>
        <end position="149"/>
    </location>
</feature>
<evidence type="ECO:0000313" key="7">
    <source>
        <dbReference type="EMBL" id="GAQ89972.1"/>
    </source>
</evidence>
<feature type="transmembrane region" description="Helical" evidence="6">
    <location>
        <begin position="402"/>
        <end position="422"/>
    </location>
</feature>
<evidence type="ECO:0000256" key="2">
    <source>
        <dbReference type="ARBA" id="ARBA00022692"/>
    </source>
</evidence>
<dbReference type="STRING" id="105231.A0A1Y1IIQ9"/>
<protein>
    <submittedName>
        <fullName evidence="7">ZIP metal ion transporter family</fullName>
    </submittedName>
</protein>
<accession>A0A1Y1IIQ9</accession>
<dbReference type="EMBL" id="DF237533">
    <property type="protein sequence ID" value="GAQ89972.1"/>
    <property type="molecule type" value="Genomic_DNA"/>
</dbReference>
<dbReference type="PANTHER" id="PTHR16950:SF16">
    <property type="entry name" value="ZINC TRANSPORTER ZIP13"/>
    <property type="match status" value="1"/>
</dbReference>
<comment type="subcellular location">
    <subcellularLocation>
        <location evidence="1">Membrane</location>
        <topology evidence="1">Multi-pass membrane protein</topology>
    </subcellularLocation>
</comment>
<feature type="region of interest" description="Disordered" evidence="5">
    <location>
        <begin position="208"/>
        <end position="255"/>
    </location>
</feature>
<dbReference type="PANTHER" id="PTHR16950">
    <property type="entry name" value="ZINC TRANSPORTER SLC39A7 HISTIDINE-RICH MEMBRANE PROTEIN KE4"/>
    <property type="match status" value="1"/>
</dbReference>
<keyword evidence="4 6" id="KW-0472">Membrane</keyword>
<feature type="compositionally biased region" description="Basic and acidic residues" evidence="5">
    <location>
        <begin position="107"/>
        <end position="123"/>
    </location>
</feature>
<feature type="transmembrane region" description="Helical" evidence="6">
    <location>
        <begin position="371"/>
        <end position="390"/>
    </location>
</feature>
<evidence type="ECO:0000256" key="4">
    <source>
        <dbReference type="ARBA" id="ARBA00023136"/>
    </source>
</evidence>
<dbReference type="OMA" id="IWLHSIG"/>
<feature type="region of interest" description="Disordered" evidence="5">
    <location>
        <begin position="172"/>
        <end position="192"/>
    </location>
</feature>
<proteinExistence type="predicted"/>
<evidence type="ECO:0000256" key="3">
    <source>
        <dbReference type="ARBA" id="ARBA00022989"/>
    </source>
</evidence>
<gene>
    <name evidence="7" type="ORF">KFL_005840050</name>
</gene>
<sequence>MANYGLSAAVEEEDYKPPSTWDKLAAGLGQSSWGTWTMAMGSSLAVSLCSLICLIILPFILREGQTPSEGVVRILTGFGAGAMVGDAFLHQLPHAFNSGGAHSHGGHTHDHGHDEAHGHDHGSGGHAHSIQDLSVGLAVLVGLIVFFLVEKAVRYVEEATAKNPELANQISFQKQHSHKHGAKGHSHYDDHTEHADGDAVIVDKDSGAKAETVVKESSSTPSEGAKKRKSSKSGPGKDAAIKESVSEKEAEKEPAAKDITVTADAKKGPAVAPGSLLVLGYLNLFSDGVHNFTDGMALGAAFVHHGAVGGWSRTLFMLAHELPQEVGDFGILVRAGFSVTKALALNFLSASMAMAGTALALVVGGDASNSSIIEGFTAGGFVYIAVAGVMPDLHAQGTSGWVTVQQVSSMLAGMGVALAISLCE</sequence>
<keyword evidence="2 6" id="KW-0812">Transmembrane</keyword>
<dbReference type="Proteomes" id="UP000054558">
    <property type="component" value="Unassembled WGS sequence"/>
</dbReference>
<keyword evidence="8" id="KW-1185">Reference proteome</keyword>
<dbReference type="GO" id="GO:0006882">
    <property type="term" value="P:intracellular zinc ion homeostasis"/>
    <property type="evidence" value="ECO:0000318"/>
    <property type="project" value="GO_Central"/>
</dbReference>
<feature type="compositionally biased region" description="Basic residues" evidence="5">
    <location>
        <begin position="175"/>
        <end position="185"/>
    </location>
</feature>
<name>A0A1Y1IIQ9_KLENI</name>
<reference evidence="7 8" key="1">
    <citation type="journal article" date="2014" name="Nat. Commun.">
        <title>Klebsormidium flaccidum genome reveals primary factors for plant terrestrial adaptation.</title>
        <authorList>
            <person name="Hori K."/>
            <person name="Maruyama F."/>
            <person name="Fujisawa T."/>
            <person name="Togashi T."/>
            <person name="Yamamoto N."/>
            <person name="Seo M."/>
            <person name="Sato S."/>
            <person name="Yamada T."/>
            <person name="Mori H."/>
            <person name="Tajima N."/>
            <person name="Moriyama T."/>
            <person name="Ikeuchi M."/>
            <person name="Watanabe M."/>
            <person name="Wada H."/>
            <person name="Kobayashi K."/>
            <person name="Saito M."/>
            <person name="Masuda T."/>
            <person name="Sasaki-Sekimoto Y."/>
            <person name="Mashiguchi K."/>
            <person name="Awai K."/>
            <person name="Shimojima M."/>
            <person name="Masuda S."/>
            <person name="Iwai M."/>
            <person name="Nobusawa T."/>
            <person name="Narise T."/>
            <person name="Kondo S."/>
            <person name="Saito H."/>
            <person name="Sato R."/>
            <person name="Murakawa M."/>
            <person name="Ihara Y."/>
            <person name="Oshima-Yamada Y."/>
            <person name="Ohtaka K."/>
            <person name="Satoh M."/>
            <person name="Sonobe K."/>
            <person name="Ishii M."/>
            <person name="Ohtani R."/>
            <person name="Kanamori-Sato M."/>
            <person name="Honoki R."/>
            <person name="Miyazaki D."/>
            <person name="Mochizuki H."/>
            <person name="Umetsu J."/>
            <person name="Higashi K."/>
            <person name="Shibata D."/>
            <person name="Kamiya Y."/>
            <person name="Sato N."/>
            <person name="Nakamura Y."/>
            <person name="Tabata S."/>
            <person name="Ida S."/>
            <person name="Kurokawa K."/>
            <person name="Ohta H."/>
        </authorList>
    </citation>
    <scope>NUCLEOTIDE SEQUENCE [LARGE SCALE GENOMIC DNA]</scope>
    <source>
        <strain evidence="7 8">NIES-2285</strain>
    </source>
</reference>
<feature type="region of interest" description="Disordered" evidence="5">
    <location>
        <begin position="99"/>
        <end position="127"/>
    </location>
</feature>
<dbReference type="OrthoDB" id="200954at2759"/>
<dbReference type="GO" id="GO:0016020">
    <property type="term" value="C:membrane"/>
    <property type="evidence" value="ECO:0007669"/>
    <property type="project" value="UniProtKB-SubCell"/>
</dbReference>
<feature type="transmembrane region" description="Helical" evidence="6">
    <location>
        <begin position="343"/>
        <end position="365"/>
    </location>
</feature>
<feature type="transmembrane region" description="Helical" evidence="6">
    <location>
        <begin position="38"/>
        <end position="61"/>
    </location>
</feature>
<dbReference type="GO" id="GO:0005385">
    <property type="term" value="F:zinc ion transmembrane transporter activity"/>
    <property type="evidence" value="ECO:0000318"/>
    <property type="project" value="GO_Central"/>
</dbReference>
<feature type="transmembrane region" description="Helical" evidence="6">
    <location>
        <begin position="70"/>
        <end position="89"/>
    </location>
</feature>
<organism evidence="7 8">
    <name type="scientific">Klebsormidium nitens</name>
    <name type="common">Green alga</name>
    <name type="synonym">Ulothrix nitens</name>
    <dbReference type="NCBI Taxonomy" id="105231"/>
    <lineage>
        <taxon>Eukaryota</taxon>
        <taxon>Viridiplantae</taxon>
        <taxon>Streptophyta</taxon>
        <taxon>Klebsormidiophyceae</taxon>
        <taxon>Klebsormidiales</taxon>
        <taxon>Klebsormidiaceae</taxon>
        <taxon>Klebsormidium</taxon>
    </lineage>
</organism>
<evidence type="ECO:0000256" key="6">
    <source>
        <dbReference type="SAM" id="Phobius"/>
    </source>
</evidence>
<feature type="compositionally biased region" description="Basic and acidic residues" evidence="5">
    <location>
        <begin position="239"/>
        <end position="255"/>
    </location>
</feature>
<dbReference type="Pfam" id="PF02535">
    <property type="entry name" value="Zip"/>
    <property type="match status" value="1"/>
</dbReference>